<dbReference type="Proteomes" id="UP001055439">
    <property type="component" value="Chromosome 3"/>
</dbReference>
<name>A0A9E7JTH4_9LILI</name>
<evidence type="ECO:0000313" key="2">
    <source>
        <dbReference type="Proteomes" id="UP001055439"/>
    </source>
</evidence>
<dbReference type="EMBL" id="CP097505">
    <property type="protein sequence ID" value="URD93677.1"/>
    <property type="molecule type" value="Genomic_DNA"/>
</dbReference>
<keyword evidence="2" id="KW-1185">Reference proteome</keyword>
<gene>
    <name evidence="1" type="ORF">MUK42_32790</name>
</gene>
<reference evidence="1" key="1">
    <citation type="submission" date="2022-05" db="EMBL/GenBank/DDBJ databases">
        <title>The Musa troglodytarum L. genome provides insights into the mechanism of non-climacteric behaviour and enrichment of carotenoids.</title>
        <authorList>
            <person name="Wang J."/>
        </authorList>
    </citation>
    <scope>NUCLEOTIDE SEQUENCE</scope>
    <source>
        <tissue evidence="1">Leaf</tissue>
    </source>
</reference>
<protein>
    <submittedName>
        <fullName evidence="1">Uncharacterized protein</fullName>
    </submittedName>
</protein>
<proteinExistence type="predicted"/>
<organism evidence="1 2">
    <name type="scientific">Musa troglodytarum</name>
    <name type="common">fe'i banana</name>
    <dbReference type="NCBI Taxonomy" id="320322"/>
    <lineage>
        <taxon>Eukaryota</taxon>
        <taxon>Viridiplantae</taxon>
        <taxon>Streptophyta</taxon>
        <taxon>Embryophyta</taxon>
        <taxon>Tracheophyta</taxon>
        <taxon>Spermatophyta</taxon>
        <taxon>Magnoliopsida</taxon>
        <taxon>Liliopsida</taxon>
        <taxon>Zingiberales</taxon>
        <taxon>Musaceae</taxon>
        <taxon>Musa</taxon>
    </lineage>
</organism>
<sequence>MTPKQCPFRSLTIRVPAPVRNLLGHIAKRSGLRNLIAFTEDGGEGGPAPDVPTMVGLSCSLPAVGCEKKLALDRMPRTGTWKEPLIWWLFLSLSFWTSDERVVVVAAFFNSGLPISSASLDPHSTASDFHRIRVAET</sequence>
<dbReference type="AlphaFoldDB" id="A0A9E7JTH4"/>
<accession>A0A9E7JTH4</accession>
<evidence type="ECO:0000313" key="1">
    <source>
        <dbReference type="EMBL" id="URD93677.1"/>
    </source>
</evidence>